<dbReference type="Proteomes" id="UP000253472">
    <property type="component" value="Unassembled WGS sequence"/>
</dbReference>
<keyword evidence="4" id="KW-0508">mRNA splicing</keyword>
<dbReference type="NCBIfam" id="TIGR00756">
    <property type="entry name" value="PPR"/>
    <property type="match status" value="1"/>
</dbReference>
<dbReference type="PANTHER" id="PTHR47447">
    <property type="entry name" value="OS03G0856100 PROTEIN"/>
    <property type="match status" value="1"/>
</dbReference>
<proteinExistence type="inferred from homology"/>
<dbReference type="STRING" id="5486.A0A367YL86"/>
<evidence type="ECO:0000256" key="5">
    <source>
        <dbReference type="ARBA" id="ARBA00044493"/>
    </source>
</evidence>
<dbReference type="OrthoDB" id="185373at2759"/>
<keyword evidence="3" id="KW-0677">Repeat</keyword>
<dbReference type="PROSITE" id="PS51375">
    <property type="entry name" value="PPR"/>
    <property type="match status" value="1"/>
</dbReference>
<protein>
    <recommendedName>
        <fullName evidence="7">Mitochondrial 15S rRNA processing factor CCM1</fullName>
    </recommendedName>
</protein>
<feature type="repeat" description="PPR" evidence="8">
    <location>
        <begin position="346"/>
        <end position="380"/>
    </location>
</feature>
<evidence type="ECO:0000256" key="7">
    <source>
        <dbReference type="ARBA" id="ARBA00044527"/>
    </source>
</evidence>
<name>A0A367YL86_9ASCO</name>
<keyword evidence="4" id="KW-0507">mRNA processing</keyword>
<dbReference type="PANTHER" id="PTHR47447:SF17">
    <property type="entry name" value="OS12G0638900 PROTEIN"/>
    <property type="match status" value="1"/>
</dbReference>
<dbReference type="Pfam" id="PF01535">
    <property type="entry name" value="PPR"/>
    <property type="match status" value="2"/>
</dbReference>
<dbReference type="AlphaFoldDB" id="A0A367YL86"/>
<comment type="function">
    <text evidence="5">Regulates mitochondrial small subunit maturation by controlling 15S rRNA 5'-end processing. Localizes to the 5' precursor of the 15S rRNA in a position that is subsequently occupied by mS47 in the mature yeast mtSSU. Uses structure and sequence-specific RNA recognition, binding to a single-stranded region of the precursor and specifically recognizing bases -6 to -1. The exchange of Ccm1 for mS47 is coupled to the irreversible removal of precursor rRNA that is accompanied by conformational changes of the mitoribosomal proteins uS5m and mS26. These conformational changes signal completion of 5'-end rRNA processing through protection of the mature 5'-end of the 15S rRNA and stabilization of mS47. The removal of the 5' precursor together with the dissociation of Ccm1 may be catalyzed by the 5'-3' exoribonuclease Pet127. Involved in the specific removal of group I introns in mitochondrial encoded transcripts.</text>
</comment>
<evidence type="ECO:0000256" key="3">
    <source>
        <dbReference type="ARBA" id="ARBA00022737"/>
    </source>
</evidence>
<evidence type="ECO:0000256" key="1">
    <source>
        <dbReference type="ARBA" id="ARBA00004173"/>
    </source>
</evidence>
<comment type="subcellular location">
    <subcellularLocation>
        <location evidence="1">Mitochondrion</location>
    </subcellularLocation>
</comment>
<comment type="subunit">
    <text evidence="6">Binds to mitochondrial small subunit 15S rRNA.</text>
</comment>
<evidence type="ECO:0000256" key="4">
    <source>
        <dbReference type="ARBA" id="ARBA00023187"/>
    </source>
</evidence>
<dbReference type="GO" id="GO:0005739">
    <property type="term" value="C:mitochondrion"/>
    <property type="evidence" value="ECO:0007669"/>
    <property type="project" value="UniProtKB-SubCell"/>
</dbReference>
<evidence type="ECO:0000313" key="9">
    <source>
        <dbReference type="EMBL" id="RCK66643.1"/>
    </source>
</evidence>
<organism evidence="9 10">
    <name type="scientific">Candida viswanathii</name>
    <dbReference type="NCBI Taxonomy" id="5486"/>
    <lineage>
        <taxon>Eukaryota</taxon>
        <taxon>Fungi</taxon>
        <taxon>Dikarya</taxon>
        <taxon>Ascomycota</taxon>
        <taxon>Saccharomycotina</taxon>
        <taxon>Pichiomycetes</taxon>
        <taxon>Debaryomycetaceae</taxon>
        <taxon>Candida/Lodderomyces clade</taxon>
        <taxon>Candida</taxon>
    </lineage>
</organism>
<comment type="similarity">
    <text evidence="2">Belongs to the CCM1 family.</text>
</comment>
<accession>A0A367YL86</accession>
<evidence type="ECO:0000256" key="2">
    <source>
        <dbReference type="ARBA" id="ARBA00006192"/>
    </source>
</evidence>
<evidence type="ECO:0000256" key="8">
    <source>
        <dbReference type="PROSITE-ProRule" id="PRU00708"/>
    </source>
</evidence>
<dbReference type="InterPro" id="IPR011990">
    <property type="entry name" value="TPR-like_helical_dom_sf"/>
</dbReference>
<evidence type="ECO:0000256" key="6">
    <source>
        <dbReference type="ARBA" id="ARBA00044511"/>
    </source>
</evidence>
<sequence>MLRYTCNKHGPLITKRFLFVPSNSLTDTKKRKRIPIQPRVKPVPHRNENIARWQRQKDPYKGYKNPGNAATNVTPRQELKELRSIVREVSDYIHPRDKDALTRVEKPVPTDLPKIDIDEATDDIFEELSDVGRRDMSQDVAGGVPASLTFPESINKRLGLVSDLCHLSVAASLPERIEHSEWKTTLSQLQQSGGFKKLPHVDVKAFVNKIPRRTLRHLIPTIEQMYQEANIPIHYNTYFQFIKALSLGNILSKQEVEVIEKYLTEIERQTKLKRSHYEVMIGVYVKNNNKTKIEGVLLQMKANNILLTRVVYASILKKYVYYDKDHKKALEVFDSMKFLSKGTAPDAGAYADIMKSCVTDHNVEKALDLYQEMQDKLIQPNEQVLATLAMGCAKTRLHRTQAWDFLFQIYDRGWKPTLATFETMLQVSARDGDLELTRAIFYKAIETKSVTPTAFVALMMAYSKYVLPAERETPFLISLTEKGRLFKQNITSNVDFRVPVNNFPFLPSSQIEDAKFVLAESSAVWAYAMMHNSKLVSHPYAAASYLEIAINFGEFEDFRDRFDASTYLDTDGIPKVREIEIMEPEAQEHQQTESNESDVPVEAEKSKEVVKSPILNQIQSQTKDNRFKAPRTSRIYDIAITAAGKFQNYEFAERIIAERGQFRKSNRFKELSQKQQKQEDFGFAAKLVQCYIDMWLLEDAYAVVLLTAESFPWSWKELGPLSAAAVNLGSLELAAAIRKIVLGEQVRHEGKIKRKDYKDFVRKRGY</sequence>
<dbReference type="Gene3D" id="1.25.40.10">
    <property type="entry name" value="Tetratricopeptide repeat domain"/>
    <property type="match status" value="1"/>
</dbReference>
<comment type="caution">
    <text evidence="9">The sequence shown here is derived from an EMBL/GenBank/DDBJ whole genome shotgun (WGS) entry which is preliminary data.</text>
</comment>
<evidence type="ECO:0000313" key="10">
    <source>
        <dbReference type="Proteomes" id="UP000253472"/>
    </source>
</evidence>
<dbReference type="GO" id="GO:0008380">
    <property type="term" value="P:RNA splicing"/>
    <property type="evidence" value="ECO:0007669"/>
    <property type="project" value="UniProtKB-KW"/>
</dbReference>
<reference evidence="9 10" key="1">
    <citation type="submission" date="2018-06" db="EMBL/GenBank/DDBJ databases">
        <title>Whole genome sequencing of Candida tropicalis (genome annotated by CSBL at Korea University).</title>
        <authorList>
            <person name="Ahn J."/>
        </authorList>
    </citation>
    <scope>NUCLEOTIDE SEQUENCE [LARGE SCALE GENOMIC DNA]</scope>
    <source>
        <strain evidence="9 10">ATCC 20962</strain>
    </source>
</reference>
<keyword evidence="10" id="KW-1185">Reference proteome</keyword>
<dbReference type="EMBL" id="QLNQ01000001">
    <property type="protein sequence ID" value="RCK66643.1"/>
    <property type="molecule type" value="Genomic_DNA"/>
</dbReference>
<gene>
    <name evidence="9" type="primary">CCM1_0</name>
    <name evidence="9" type="ORF">Cantr_02483</name>
</gene>
<dbReference type="InterPro" id="IPR002885">
    <property type="entry name" value="PPR_rpt"/>
</dbReference>